<dbReference type="Gene3D" id="3.60.60.30">
    <property type="match status" value="1"/>
</dbReference>
<reference evidence="8" key="1">
    <citation type="submission" date="2014-07" db="EMBL/GenBank/DDBJ databases">
        <authorList>
            <person name="Martin A.A"/>
            <person name="De Silva N."/>
        </authorList>
    </citation>
    <scope>NUCLEOTIDE SEQUENCE</scope>
</reference>
<evidence type="ECO:0000256" key="3">
    <source>
        <dbReference type="ARBA" id="ARBA00022801"/>
    </source>
</evidence>
<evidence type="ECO:0000256" key="6">
    <source>
        <dbReference type="ARBA" id="ARBA00023180"/>
    </source>
</evidence>
<keyword evidence="8" id="KW-1185">Reference proteome</keyword>
<sequence length="594" mass="68894">MLLFNRLFLTVLCIVTTLAYAKSVNPETDYFRVNRNSDDISDDWDNSIVPDDFNETGTDTSYRVKSACFSPSTSTYKIVEGNVCQNEDLLVATGRFKNAINTTGWSNFEVETFNTVEPHEQAFAAGFLEGNMTHSLLSNHIQNAIQSYCDGFTKYCERLKPYFKESFDWIKSEIKIRPADDIYWSAVKRVYYQLSGMIAGYDKKDFNPNLYWGYHPILLINLGGDLYDLERKFNKTKEVVDKRLPDSGRCSGLVKLAPNNADLFISQVTMSGYQMMTRILKLYKFAYYKHEYPGHTTTFASYPGMLYSSDDFALMSSGLAVIETTINVFNNTLYNRTIPKEQIHCWVRAIVSNQLARNGREWCEIFSRYNSGTYNNQWVVLDYNKFKPHKPLPKYGVLYVLEQLPGMSYYKDVTWYLMKYSYFASYNIPFYRPITKFSGFLNKSEHDGPWFSWKNAPRAKIFARDHHKVTNLDSLKTLMRYNDYTHEEFSKCNCTPPYSAEAAISARGDLNPKSGKYEFPGQGHNNHGALDYKGTNYELFQNLTFRAISSPAYDNVPPFKWSTFDMRDTIKHIGLPDEWKFPEIEIHWETSIDD</sequence>
<dbReference type="EC" id="3.1.1.-" evidence="7"/>
<keyword evidence="6" id="KW-0325">Glycoprotein</keyword>
<evidence type="ECO:0000313" key="9">
    <source>
        <dbReference type="WBParaSite" id="SVE_1077900.1"/>
    </source>
</evidence>
<keyword evidence="2 7" id="KW-0732">Signal</keyword>
<evidence type="ECO:0000256" key="7">
    <source>
        <dbReference type="RuleBase" id="RU364138"/>
    </source>
</evidence>
<evidence type="ECO:0000256" key="5">
    <source>
        <dbReference type="ARBA" id="ARBA00023098"/>
    </source>
</evidence>
<dbReference type="AlphaFoldDB" id="A0A0K0FNS8"/>
<keyword evidence="3 7" id="KW-0378">Hydrolase</keyword>
<dbReference type="PANTHER" id="PTHR12370">
    <property type="entry name" value="PHOSPHOLIPASE B-RELATED"/>
    <property type="match status" value="1"/>
</dbReference>
<feature type="signal peptide" evidence="7">
    <location>
        <begin position="1"/>
        <end position="21"/>
    </location>
</feature>
<dbReference type="GO" id="GO:0004620">
    <property type="term" value="F:phospholipase activity"/>
    <property type="evidence" value="ECO:0007669"/>
    <property type="project" value="InterPro"/>
</dbReference>
<evidence type="ECO:0000256" key="2">
    <source>
        <dbReference type="ARBA" id="ARBA00022729"/>
    </source>
</evidence>
<organism evidence="8 9">
    <name type="scientific">Strongyloides venezuelensis</name>
    <name type="common">Threadworm</name>
    <dbReference type="NCBI Taxonomy" id="75913"/>
    <lineage>
        <taxon>Eukaryota</taxon>
        <taxon>Metazoa</taxon>
        <taxon>Ecdysozoa</taxon>
        <taxon>Nematoda</taxon>
        <taxon>Chromadorea</taxon>
        <taxon>Rhabditida</taxon>
        <taxon>Tylenchina</taxon>
        <taxon>Panagrolaimomorpha</taxon>
        <taxon>Strongyloidoidea</taxon>
        <taxon>Strongyloididae</taxon>
        <taxon>Strongyloides</taxon>
    </lineage>
</organism>
<comment type="similarity">
    <text evidence="1 7">Belongs to the phospholipase B-like family.</text>
</comment>
<dbReference type="InterPro" id="IPR007000">
    <property type="entry name" value="PLipase_B-like"/>
</dbReference>
<dbReference type="Proteomes" id="UP000035680">
    <property type="component" value="Unassembled WGS sequence"/>
</dbReference>
<dbReference type="Pfam" id="PF04916">
    <property type="entry name" value="Phospholip_B"/>
    <property type="match status" value="1"/>
</dbReference>
<reference evidence="9" key="2">
    <citation type="submission" date="2015-08" db="UniProtKB">
        <authorList>
            <consortium name="WormBaseParasite"/>
        </authorList>
    </citation>
    <scope>IDENTIFICATION</scope>
</reference>
<dbReference type="GO" id="GO:0005576">
    <property type="term" value="C:extracellular region"/>
    <property type="evidence" value="ECO:0007669"/>
    <property type="project" value="TreeGrafter"/>
</dbReference>
<evidence type="ECO:0000256" key="4">
    <source>
        <dbReference type="ARBA" id="ARBA00022963"/>
    </source>
</evidence>
<protein>
    <recommendedName>
        <fullName evidence="7">Phospholipase B-like</fullName>
        <ecNumber evidence="7">3.1.1.-</ecNumber>
    </recommendedName>
</protein>
<accession>A0A0K0FNS8</accession>
<feature type="chain" id="PRO_5011332579" description="Phospholipase B-like" evidence="7">
    <location>
        <begin position="22"/>
        <end position="594"/>
    </location>
</feature>
<dbReference type="GO" id="GO:0009395">
    <property type="term" value="P:phospholipid catabolic process"/>
    <property type="evidence" value="ECO:0007669"/>
    <property type="project" value="TreeGrafter"/>
</dbReference>
<proteinExistence type="inferred from homology"/>
<keyword evidence="4 7" id="KW-0442">Lipid degradation</keyword>
<dbReference type="STRING" id="75913.A0A0K0FNS8"/>
<name>A0A0K0FNS8_STRVS</name>
<evidence type="ECO:0000256" key="1">
    <source>
        <dbReference type="ARBA" id="ARBA00007835"/>
    </source>
</evidence>
<keyword evidence="5 7" id="KW-0443">Lipid metabolism</keyword>
<evidence type="ECO:0000313" key="8">
    <source>
        <dbReference type="Proteomes" id="UP000035680"/>
    </source>
</evidence>
<dbReference type="WBParaSite" id="SVE_1077900.1">
    <property type="protein sequence ID" value="SVE_1077900.1"/>
    <property type="gene ID" value="SVE_1077900"/>
</dbReference>
<dbReference type="PANTHER" id="PTHR12370:SF7">
    <property type="entry name" value="PHOSPHOLIPASE B-LIKE 2-RELATED"/>
    <property type="match status" value="1"/>
</dbReference>
<comment type="function">
    <text evidence="7">Putative phospholipase.</text>
</comment>